<evidence type="ECO:0000256" key="2">
    <source>
        <dbReference type="ARBA" id="ARBA00012759"/>
    </source>
</evidence>
<dbReference type="GO" id="GO:0006508">
    <property type="term" value="P:proteolysis"/>
    <property type="evidence" value="ECO:0007669"/>
    <property type="project" value="UniProtKB-KW"/>
</dbReference>
<evidence type="ECO:0000256" key="6">
    <source>
        <dbReference type="ARBA" id="ARBA00022807"/>
    </source>
</evidence>
<protein>
    <recommendedName>
        <fullName evidence="2">ubiquitinyl hydrolase 1</fullName>
        <ecNumber evidence="2">3.4.19.12</ecNumber>
    </recommendedName>
</protein>
<keyword evidence="4" id="KW-0833">Ubl conjugation pathway</keyword>
<evidence type="ECO:0000256" key="1">
    <source>
        <dbReference type="ARBA" id="ARBA00000707"/>
    </source>
</evidence>
<keyword evidence="8" id="KW-1185">Reference proteome</keyword>
<keyword evidence="3" id="KW-0645">Protease</keyword>
<dbReference type="InterPro" id="IPR019400">
    <property type="entry name" value="Peptidase_C65_otubain"/>
</dbReference>
<organism evidence="7 8">
    <name type="scientific">Stentor coeruleus</name>
    <dbReference type="NCBI Taxonomy" id="5963"/>
    <lineage>
        <taxon>Eukaryota</taxon>
        <taxon>Sar</taxon>
        <taxon>Alveolata</taxon>
        <taxon>Ciliophora</taxon>
        <taxon>Postciliodesmatophora</taxon>
        <taxon>Heterotrichea</taxon>
        <taxon>Heterotrichida</taxon>
        <taxon>Stentoridae</taxon>
        <taxon>Stentor</taxon>
    </lineage>
</organism>
<dbReference type="Proteomes" id="UP000187209">
    <property type="component" value="Unassembled WGS sequence"/>
</dbReference>
<comment type="catalytic activity">
    <reaction evidence="1">
        <text>Thiol-dependent hydrolysis of ester, thioester, amide, peptide and isopeptide bonds formed by the C-terminal Gly of ubiquitin (a 76-residue protein attached to proteins as an intracellular targeting signal).</text>
        <dbReference type="EC" id="3.4.19.12"/>
    </reaction>
</comment>
<dbReference type="PANTHER" id="PTHR12931">
    <property type="entry name" value="UBIQUITIN THIOLESTERASE PROTEIN OTUB"/>
    <property type="match status" value="1"/>
</dbReference>
<dbReference type="InterPro" id="IPR042468">
    <property type="entry name" value="Peptidase_C65_otubain_sub1"/>
</dbReference>
<name>A0A1R2BQW9_9CILI</name>
<dbReference type="Gene3D" id="3.30.200.60">
    <property type="entry name" value="Peptidase C65 Otubain, subdomain 1"/>
    <property type="match status" value="1"/>
</dbReference>
<dbReference type="PANTHER" id="PTHR12931:SF15">
    <property type="entry name" value="UBIQUITIN THIOESTERASE OTUBAIN-LIKE"/>
    <property type="match status" value="1"/>
</dbReference>
<proteinExistence type="predicted"/>
<dbReference type="EC" id="3.4.19.12" evidence="2"/>
<dbReference type="GO" id="GO:0071108">
    <property type="term" value="P:protein K48-linked deubiquitination"/>
    <property type="evidence" value="ECO:0007669"/>
    <property type="project" value="TreeGrafter"/>
</dbReference>
<evidence type="ECO:0000313" key="8">
    <source>
        <dbReference type="Proteomes" id="UP000187209"/>
    </source>
</evidence>
<evidence type="ECO:0000256" key="3">
    <source>
        <dbReference type="ARBA" id="ARBA00022670"/>
    </source>
</evidence>
<evidence type="ECO:0000256" key="4">
    <source>
        <dbReference type="ARBA" id="ARBA00022786"/>
    </source>
</evidence>
<dbReference type="GO" id="GO:0043130">
    <property type="term" value="F:ubiquitin binding"/>
    <property type="evidence" value="ECO:0007669"/>
    <property type="project" value="TreeGrafter"/>
</dbReference>
<gene>
    <name evidence="7" type="ORF">SteCoe_20898</name>
</gene>
<dbReference type="InterPro" id="IPR042467">
    <property type="entry name" value="Peptidase_C65_otubain_sub2"/>
</dbReference>
<dbReference type="Pfam" id="PF10275">
    <property type="entry name" value="Peptidase_C65"/>
    <property type="match status" value="1"/>
</dbReference>
<dbReference type="SUPFAM" id="SSF54001">
    <property type="entry name" value="Cysteine proteinases"/>
    <property type="match status" value="1"/>
</dbReference>
<dbReference type="EMBL" id="MPUH01000485">
    <property type="protein sequence ID" value="OMJ79151.1"/>
    <property type="molecule type" value="Genomic_DNA"/>
</dbReference>
<dbReference type="Gene3D" id="1.20.1300.20">
    <property type="entry name" value="Peptidase C65 Otubain, subdomain 2"/>
    <property type="match status" value="1"/>
</dbReference>
<evidence type="ECO:0000313" key="7">
    <source>
        <dbReference type="EMBL" id="OMJ79151.1"/>
    </source>
</evidence>
<dbReference type="GO" id="GO:0005634">
    <property type="term" value="C:nucleus"/>
    <property type="evidence" value="ECO:0007669"/>
    <property type="project" value="TreeGrafter"/>
</dbReference>
<comment type="caution">
    <text evidence="7">The sequence shown here is derived from an EMBL/GenBank/DDBJ whole genome shotgun (WGS) entry which is preliminary data.</text>
</comment>
<dbReference type="AlphaFoldDB" id="A0A1R2BQW9"/>
<keyword evidence="6" id="KW-0788">Thiol protease</keyword>
<dbReference type="CDD" id="cd22749">
    <property type="entry name" value="Otubain_C65"/>
    <property type="match status" value="1"/>
</dbReference>
<sequence>MKTYSSSGFVNEVEDQIDQRGQKRKIRFFDIPLEHEIPKTLSQTWLPIKVLKNEFRFNNTYIKNITELKSEYCGWRKVRGDGNCYYRAVIASFLLKIFHPLSPLNKIYQFLQSLPKNELDYPSEFIQAKEKITEYISQLYNSSMHGYENRIECFRFLNNSLQDQEFDLNLIRFTRLLSHYAFTVTHHSRFADFFIADEILTISANILAMGTEAEGIELSSCPLGLGITVRQVNIFANLLYNTFPDETDSGDSLTKVNIICKSRGHYDILYSTEDMEKEKYCLREGCYNLK</sequence>
<keyword evidence="5" id="KW-0378">Hydrolase</keyword>
<dbReference type="OrthoDB" id="449484at2759"/>
<accession>A0A1R2BQW9</accession>
<reference evidence="7 8" key="1">
    <citation type="submission" date="2016-11" db="EMBL/GenBank/DDBJ databases">
        <title>The macronuclear genome of Stentor coeruleus: a giant cell with tiny introns.</title>
        <authorList>
            <person name="Slabodnick M."/>
            <person name="Ruby J.G."/>
            <person name="Reiff S.B."/>
            <person name="Swart E.C."/>
            <person name="Gosai S."/>
            <person name="Prabakaran S."/>
            <person name="Witkowska E."/>
            <person name="Larue G.E."/>
            <person name="Fisher S."/>
            <person name="Freeman R.M."/>
            <person name="Gunawardena J."/>
            <person name="Chu W."/>
            <person name="Stover N.A."/>
            <person name="Gregory B.D."/>
            <person name="Nowacki M."/>
            <person name="Derisi J."/>
            <person name="Roy S.W."/>
            <person name="Marshall W.F."/>
            <person name="Sood P."/>
        </authorList>
    </citation>
    <scope>NUCLEOTIDE SEQUENCE [LARGE SCALE GENOMIC DNA]</scope>
    <source>
        <strain evidence="7">WM001</strain>
    </source>
</reference>
<evidence type="ECO:0000256" key="5">
    <source>
        <dbReference type="ARBA" id="ARBA00022801"/>
    </source>
</evidence>
<dbReference type="InterPro" id="IPR038765">
    <property type="entry name" value="Papain-like_cys_pep_sf"/>
</dbReference>
<dbReference type="GO" id="GO:0004843">
    <property type="term" value="F:cysteine-type deubiquitinase activity"/>
    <property type="evidence" value="ECO:0007669"/>
    <property type="project" value="UniProtKB-EC"/>
</dbReference>